<accession>E1QEN8</accession>
<keyword evidence="15" id="KW-1185">Reference proteome</keyword>
<dbReference type="FunFam" id="1.20.200.10:FF:000008">
    <property type="entry name" value="Adenylosuccinate lyase"/>
    <property type="match status" value="1"/>
</dbReference>
<dbReference type="OrthoDB" id="9768878at2"/>
<dbReference type="PANTHER" id="PTHR43172">
    <property type="entry name" value="ADENYLOSUCCINATE LYASE"/>
    <property type="match status" value="1"/>
</dbReference>
<evidence type="ECO:0000256" key="9">
    <source>
        <dbReference type="ARBA" id="ARBA00030717"/>
    </source>
</evidence>
<comment type="similarity">
    <text evidence="3 12">Belongs to the lyase 1 family. Adenylosuccinate lyase subfamily.</text>
</comment>
<dbReference type="Gene3D" id="1.10.40.30">
    <property type="entry name" value="Fumarase/aspartase (C-terminal domain)"/>
    <property type="match status" value="1"/>
</dbReference>
<evidence type="ECO:0000256" key="11">
    <source>
        <dbReference type="NCBIfam" id="TIGR00928"/>
    </source>
</evidence>
<evidence type="ECO:0000256" key="6">
    <source>
        <dbReference type="ARBA" id="ARBA00022755"/>
    </source>
</evidence>
<evidence type="ECO:0000256" key="10">
    <source>
        <dbReference type="ARBA" id="ARBA00049115"/>
    </source>
</evidence>
<dbReference type="PRINTS" id="PR00145">
    <property type="entry name" value="ARGSUCLYASE"/>
</dbReference>
<evidence type="ECO:0000256" key="8">
    <source>
        <dbReference type="ARBA" id="ARBA00024477"/>
    </source>
</evidence>
<dbReference type="GO" id="GO:0005829">
    <property type="term" value="C:cytosol"/>
    <property type="evidence" value="ECO:0007669"/>
    <property type="project" value="TreeGrafter"/>
</dbReference>
<keyword evidence="6 12" id="KW-0658">Purine biosynthesis</keyword>
<dbReference type="GO" id="GO:0006189">
    <property type="term" value="P:'de novo' IMP biosynthetic process"/>
    <property type="evidence" value="ECO:0007669"/>
    <property type="project" value="UniProtKB-UniPathway"/>
</dbReference>
<dbReference type="InterPro" id="IPR004769">
    <property type="entry name" value="Pur_lyase"/>
</dbReference>
<dbReference type="GO" id="GO:0044208">
    <property type="term" value="P:'de novo' AMP biosynthetic process"/>
    <property type="evidence" value="ECO:0007669"/>
    <property type="project" value="UniProtKB-UniPathway"/>
</dbReference>
<dbReference type="Gene3D" id="1.20.200.10">
    <property type="entry name" value="Fumarase/aspartase (Central domain)"/>
    <property type="match status" value="1"/>
</dbReference>
<dbReference type="UniPathway" id="UPA00074">
    <property type="reaction ID" value="UER00132"/>
</dbReference>
<dbReference type="Pfam" id="PF10397">
    <property type="entry name" value="ADSL_C"/>
    <property type="match status" value="1"/>
</dbReference>
<evidence type="ECO:0000256" key="7">
    <source>
        <dbReference type="ARBA" id="ARBA00023239"/>
    </source>
</evidence>
<evidence type="ECO:0000256" key="1">
    <source>
        <dbReference type="ARBA" id="ARBA00004706"/>
    </source>
</evidence>
<dbReference type="PRINTS" id="PR00149">
    <property type="entry name" value="FUMRATELYASE"/>
</dbReference>
<evidence type="ECO:0000313" key="15">
    <source>
        <dbReference type="Proteomes" id="UP000009047"/>
    </source>
</evidence>
<comment type="catalytic activity">
    <reaction evidence="10">
        <text>N(6)-(1,2-dicarboxyethyl)-AMP = fumarate + AMP</text>
        <dbReference type="Rhea" id="RHEA:16853"/>
        <dbReference type="ChEBI" id="CHEBI:29806"/>
        <dbReference type="ChEBI" id="CHEBI:57567"/>
        <dbReference type="ChEBI" id="CHEBI:456215"/>
        <dbReference type="EC" id="4.3.2.2"/>
    </reaction>
    <physiologicalReaction direction="left-to-right" evidence="10">
        <dbReference type="Rhea" id="RHEA:16854"/>
    </physiologicalReaction>
</comment>
<dbReference type="eggNOG" id="COG0015">
    <property type="taxonomic scope" value="Bacteria"/>
</dbReference>
<dbReference type="Gene3D" id="1.10.275.10">
    <property type="entry name" value="Fumarase/aspartase (N-terminal domain)"/>
    <property type="match status" value="1"/>
</dbReference>
<dbReference type="CDD" id="cd01360">
    <property type="entry name" value="Adenylsuccinate_lyase_1"/>
    <property type="match status" value="1"/>
</dbReference>
<evidence type="ECO:0000256" key="2">
    <source>
        <dbReference type="ARBA" id="ARBA00004734"/>
    </source>
</evidence>
<evidence type="ECO:0000259" key="13">
    <source>
        <dbReference type="SMART" id="SM00998"/>
    </source>
</evidence>
<dbReference type="Pfam" id="PF00206">
    <property type="entry name" value="Lyase_1"/>
    <property type="match status" value="1"/>
</dbReference>
<dbReference type="InterPro" id="IPR022761">
    <property type="entry name" value="Fumarate_lyase_N"/>
</dbReference>
<proteinExistence type="inferred from homology"/>
<dbReference type="STRING" id="644282.Deba_0652"/>
<organism evidence="14 15">
    <name type="scientific">Desulfarculus baarsii (strain ATCC 33931 / DSM 2075 / LMG 7858 / VKM B-1802 / 2st14)</name>
    <dbReference type="NCBI Taxonomy" id="644282"/>
    <lineage>
        <taxon>Bacteria</taxon>
        <taxon>Pseudomonadati</taxon>
        <taxon>Thermodesulfobacteriota</taxon>
        <taxon>Desulfarculia</taxon>
        <taxon>Desulfarculales</taxon>
        <taxon>Desulfarculaceae</taxon>
        <taxon>Desulfarculus</taxon>
    </lineage>
</organism>
<comment type="pathway">
    <text evidence="2 12">Purine metabolism; AMP biosynthesis via de novo pathway; AMP from IMP: step 2/2.</text>
</comment>
<dbReference type="FunFam" id="1.10.275.10:FF:000006">
    <property type="entry name" value="Adenylosuccinate lyase"/>
    <property type="match status" value="1"/>
</dbReference>
<dbReference type="GO" id="GO:0070626">
    <property type="term" value="F:(S)-2-(5-amino-1-(5-phospho-D-ribosyl)imidazole-4-carboxamido) succinate lyase (fumarate-forming) activity"/>
    <property type="evidence" value="ECO:0007669"/>
    <property type="project" value="TreeGrafter"/>
</dbReference>
<evidence type="ECO:0000313" key="14">
    <source>
        <dbReference type="EMBL" id="ADK84024.1"/>
    </source>
</evidence>
<evidence type="ECO:0000256" key="5">
    <source>
        <dbReference type="ARBA" id="ARBA00017058"/>
    </source>
</evidence>
<gene>
    <name evidence="14" type="ordered locus">Deba_0652</name>
</gene>
<evidence type="ECO:0000256" key="12">
    <source>
        <dbReference type="RuleBase" id="RU361172"/>
    </source>
</evidence>
<evidence type="ECO:0000256" key="3">
    <source>
        <dbReference type="ARBA" id="ARBA00008273"/>
    </source>
</evidence>
<dbReference type="NCBIfam" id="TIGR00928">
    <property type="entry name" value="purB"/>
    <property type="match status" value="1"/>
</dbReference>
<dbReference type="RefSeq" id="WP_013257479.1">
    <property type="nucleotide sequence ID" value="NC_014365.1"/>
</dbReference>
<comment type="catalytic activity">
    <reaction evidence="8">
        <text>(2S)-2-[5-amino-1-(5-phospho-beta-D-ribosyl)imidazole-4-carboxamido]succinate = 5-amino-1-(5-phospho-beta-D-ribosyl)imidazole-4-carboxamide + fumarate</text>
        <dbReference type="Rhea" id="RHEA:23920"/>
        <dbReference type="ChEBI" id="CHEBI:29806"/>
        <dbReference type="ChEBI" id="CHEBI:58443"/>
        <dbReference type="ChEBI" id="CHEBI:58475"/>
        <dbReference type="EC" id="4.3.2.2"/>
    </reaction>
    <physiologicalReaction direction="left-to-right" evidence="8">
        <dbReference type="Rhea" id="RHEA:23921"/>
    </physiologicalReaction>
</comment>
<dbReference type="KEGG" id="dbr:Deba_0652"/>
<name>E1QEN8_DESB2</name>
<dbReference type="SUPFAM" id="SSF48557">
    <property type="entry name" value="L-aspartase-like"/>
    <property type="match status" value="1"/>
</dbReference>
<dbReference type="PROSITE" id="PS00163">
    <property type="entry name" value="FUMARATE_LYASES"/>
    <property type="match status" value="1"/>
</dbReference>
<dbReference type="InterPro" id="IPR008948">
    <property type="entry name" value="L-Aspartase-like"/>
</dbReference>
<dbReference type="AlphaFoldDB" id="E1QEN8"/>
<dbReference type="SMART" id="SM00998">
    <property type="entry name" value="ADSL_C"/>
    <property type="match status" value="1"/>
</dbReference>
<reference evidence="14 15" key="1">
    <citation type="journal article" date="2010" name="Stand. Genomic Sci.">
        <title>Complete genome sequence of Desulfarculus baarsii type strain (2st14).</title>
        <authorList>
            <person name="Sun H."/>
            <person name="Spring S."/>
            <person name="Lapidus A."/>
            <person name="Davenport K."/>
            <person name="Del Rio T.G."/>
            <person name="Tice H."/>
            <person name="Nolan M."/>
            <person name="Copeland A."/>
            <person name="Cheng J.F."/>
            <person name="Lucas S."/>
            <person name="Tapia R."/>
            <person name="Goodwin L."/>
            <person name="Pitluck S."/>
            <person name="Ivanova N."/>
            <person name="Pagani I."/>
            <person name="Mavromatis K."/>
            <person name="Ovchinnikova G."/>
            <person name="Pati A."/>
            <person name="Chen A."/>
            <person name="Palaniappan K."/>
            <person name="Hauser L."/>
            <person name="Chang Y.J."/>
            <person name="Jeffries C.D."/>
            <person name="Detter J.C."/>
            <person name="Han C."/>
            <person name="Rohde M."/>
            <person name="Brambilla E."/>
            <person name="Goker M."/>
            <person name="Woyke T."/>
            <person name="Bristow J."/>
            <person name="Eisen J.A."/>
            <person name="Markowitz V."/>
            <person name="Hugenholtz P."/>
            <person name="Kyrpides N.C."/>
            <person name="Klenk H.P."/>
            <person name="Land M."/>
        </authorList>
    </citation>
    <scope>NUCLEOTIDE SEQUENCE [LARGE SCALE GENOMIC DNA]</scope>
    <source>
        <strain evidence="15">ATCC 33931 / DSM 2075 / LMG 7858 / VKM B-1802 / 2st14</strain>
    </source>
</reference>
<dbReference type="PANTHER" id="PTHR43172:SF1">
    <property type="entry name" value="ADENYLOSUCCINATE LYASE"/>
    <property type="match status" value="1"/>
</dbReference>
<comment type="pathway">
    <text evidence="1 12">Purine metabolism; IMP biosynthesis via de novo pathway; 5-amino-1-(5-phospho-D-ribosyl)imidazole-4-carboxamide from 5-amino-1-(5-phospho-D-ribosyl)imidazole-4-carboxylate: step 2/2.</text>
</comment>
<dbReference type="InterPro" id="IPR020557">
    <property type="entry name" value="Fumarate_lyase_CS"/>
</dbReference>
<dbReference type="Proteomes" id="UP000009047">
    <property type="component" value="Chromosome"/>
</dbReference>
<dbReference type="EMBL" id="CP002085">
    <property type="protein sequence ID" value="ADK84024.1"/>
    <property type="molecule type" value="Genomic_DNA"/>
</dbReference>
<keyword evidence="7 12" id="KW-0456">Lyase</keyword>
<dbReference type="InterPro" id="IPR024083">
    <property type="entry name" value="Fumarase/histidase_N"/>
</dbReference>
<dbReference type="GO" id="GO:0004018">
    <property type="term" value="F:N6-(1,2-dicarboxyethyl)AMP AMP-lyase (fumarate-forming) activity"/>
    <property type="evidence" value="ECO:0007669"/>
    <property type="project" value="UniProtKB-UniRule"/>
</dbReference>
<dbReference type="HOGENOM" id="CLU_030949_0_1_7"/>
<dbReference type="EC" id="4.3.2.2" evidence="4 11"/>
<evidence type="ECO:0000256" key="4">
    <source>
        <dbReference type="ARBA" id="ARBA00012339"/>
    </source>
</evidence>
<feature type="domain" description="Adenylosuccinate lyase C-terminal" evidence="13">
    <location>
        <begin position="349"/>
        <end position="432"/>
    </location>
</feature>
<sequence>MIARYTLPEMGRLWTDESKYAAWLRVELAACRAWHKLGRIPAEDLAQIEAKAAFDAARIEEIEKETRHDVIAFLTNVAEHVGPSSRFIHMGMTSSDVLDTAYALLIKQSGQLILAALDRLLAALEKRAHEHKLTPQMGRSHGIHAEPVTFGLKLAGFHAEFQRDRDRVVSAIDAAARGKISGAVGTYAHLPTELEAMVMEELGLRAAVASTQVVSRDGLAEYFCALAILGGSVERLAVEIRHLQRTEVLEVEESFGKGQKGSSAMPHKRNPVSSENLSGQARLLRAYAMAALEDMALWHERDISHSSVERAIGPDANVLAHYSLHRLAGVVERLTVHPERMLKNLNLTGGLIHSQQVLLALVEAGLSREDAYRLVQRNAMATWAEGGSFKQRLLADAEVMAALGQGGPALIEKQFDLAPHFKNVDFIFGEVFGPKGGAR</sequence>
<dbReference type="UniPathway" id="UPA00075">
    <property type="reaction ID" value="UER00336"/>
</dbReference>
<dbReference type="InterPro" id="IPR000362">
    <property type="entry name" value="Fumarate_lyase_fam"/>
</dbReference>
<dbReference type="InterPro" id="IPR019468">
    <property type="entry name" value="AdenyloSucc_lyase_C"/>
</dbReference>
<protein>
    <recommendedName>
        <fullName evidence="5 11">Adenylosuccinate lyase</fullName>
        <shortName evidence="12">ASL</shortName>
        <ecNumber evidence="4 11">4.3.2.2</ecNumber>
    </recommendedName>
    <alternativeName>
        <fullName evidence="9 12">Adenylosuccinase</fullName>
    </alternativeName>
</protein>